<keyword evidence="4" id="KW-1185">Reference proteome</keyword>
<feature type="transmembrane region" description="Helical" evidence="2">
    <location>
        <begin position="196"/>
        <end position="220"/>
    </location>
</feature>
<keyword evidence="2" id="KW-1133">Transmembrane helix</keyword>
<dbReference type="AlphaFoldDB" id="A0A915CV70"/>
<feature type="chain" id="PRO_5036733513" evidence="3">
    <location>
        <begin position="17"/>
        <end position="476"/>
    </location>
</feature>
<feature type="transmembrane region" description="Helical" evidence="2">
    <location>
        <begin position="90"/>
        <end position="111"/>
    </location>
</feature>
<dbReference type="FunFam" id="1.20.140.150:FF:000039">
    <property type="entry name" value="Neuronal SYmmetry"/>
    <property type="match status" value="1"/>
</dbReference>
<keyword evidence="2" id="KW-0472">Membrane</keyword>
<dbReference type="Proteomes" id="UP000887574">
    <property type="component" value="Unplaced"/>
</dbReference>
<name>A0A915CV70_9BILA</name>
<dbReference type="Gene3D" id="1.20.140.150">
    <property type="match status" value="1"/>
</dbReference>
<organism evidence="4 5">
    <name type="scientific">Ditylenchus dipsaci</name>
    <dbReference type="NCBI Taxonomy" id="166011"/>
    <lineage>
        <taxon>Eukaryota</taxon>
        <taxon>Metazoa</taxon>
        <taxon>Ecdysozoa</taxon>
        <taxon>Nematoda</taxon>
        <taxon>Chromadorea</taxon>
        <taxon>Rhabditida</taxon>
        <taxon>Tylenchina</taxon>
        <taxon>Tylenchomorpha</taxon>
        <taxon>Sphaerularioidea</taxon>
        <taxon>Anguinidae</taxon>
        <taxon>Anguininae</taxon>
        <taxon>Ditylenchus</taxon>
    </lineage>
</organism>
<feature type="compositionally biased region" description="Polar residues" evidence="1">
    <location>
        <begin position="435"/>
        <end position="451"/>
    </location>
</feature>
<sequence length="476" mass="53171">MFIIFLLLHLPPPLVAVSIQPMQNTIEFGRLHSTTTTKFYDDLAAHPLRNPSSRGTKGEDILSALLLPPSKSVTSSRGKSAMASTAVQKLMLVVSICLIVIGLGFTIAGAFSPAWQVVDIREFRAEHQHGLWWDCVRAEKHVVAVGDFYDETPLHCMYKFDESAAMVIDNSLLGVDDDGAAGESEHHRFWAWHKAILFFIIFSQILAFVSICTGVCAPCFHPTTFVFTISLFVALICSVIADGVFFLAANRVDNRFVQGMVGTYEQRIGYAFYLHLGGTICWSIAFMCALATTYKFIASSGSRKLFEADDNMGYRRPTLLHTKLEYQQAAAPRSAGNHRFGSNTQCPIALCIAHFYFYQYCLYCWLLPITCFHCSLLLSNKTTQILTNFSSKSLSSLERRTPYTHLDNTTTNSQWTANNKPLLKKPKSLLKGSGNVTSYENSPRHPNQIRTTMVGGDSYNYNTPTPPPRIYRETSA</sequence>
<dbReference type="Pfam" id="PF07062">
    <property type="entry name" value="Clc-like"/>
    <property type="match status" value="1"/>
</dbReference>
<evidence type="ECO:0000256" key="3">
    <source>
        <dbReference type="SAM" id="SignalP"/>
    </source>
</evidence>
<feature type="signal peptide" evidence="3">
    <location>
        <begin position="1"/>
        <end position="16"/>
    </location>
</feature>
<dbReference type="WBParaSite" id="jg12999">
    <property type="protein sequence ID" value="jg12999"/>
    <property type="gene ID" value="jg12999"/>
</dbReference>
<feature type="transmembrane region" description="Helical" evidence="2">
    <location>
        <begin position="270"/>
        <end position="297"/>
    </location>
</feature>
<evidence type="ECO:0000256" key="2">
    <source>
        <dbReference type="SAM" id="Phobius"/>
    </source>
</evidence>
<feature type="region of interest" description="Disordered" evidence="1">
    <location>
        <begin position="434"/>
        <end position="476"/>
    </location>
</feature>
<reference evidence="5" key="1">
    <citation type="submission" date="2022-11" db="UniProtKB">
        <authorList>
            <consortium name="WormBaseParasite"/>
        </authorList>
    </citation>
    <scope>IDENTIFICATION</scope>
</reference>
<dbReference type="GO" id="GO:0016020">
    <property type="term" value="C:membrane"/>
    <property type="evidence" value="ECO:0007669"/>
    <property type="project" value="InterPro"/>
</dbReference>
<accession>A0A915CV70</accession>
<dbReference type="PANTHER" id="PTHR35574">
    <property type="entry name" value="PUTATIVE-RELATED"/>
    <property type="match status" value="1"/>
</dbReference>
<protein>
    <submittedName>
        <fullName evidence="5">Clc-like protein</fullName>
    </submittedName>
</protein>
<evidence type="ECO:0000313" key="4">
    <source>
        <dbReference type="Proteomes" id="UP000887574"/>
    </source>
</evidence>
<dbReference type="InterPro" id="IPR010761">
    <property type="entry name" value="Clc_prot-like"/>
</dbReference>
<keyword evidence="3" id="KW-0732">Signal</keyword>
<feature type="transmembrane region" description="Helical" evidence="2">
    <location>
        <begin position="357"/>
        <end position="378"/>
    </location>
</feature>
<proteinExistence type="predicted"/>
<feature type="transmembrane region" description="Helical" evidence="2">
    <location>
        <begin position="226"/>
        <end position="249"/>
    </location>
</feature>
<dbReference type="PANTHER" id="PTHR35574:SF1">
    <property type="entry name" value="CLC-LIKE PROTEIN"/>
    <property type="match status" value="1"/>
</dbReference>
<evidence type="ECO:0000313" key="5">
    <source>
        <dbReference type="WBParaSite" id="jg12999"/>
    </source>
</evidence>
<keyword evidence="2" id="KW-0812">Transmembrane</keyword>
<evidence type="ECO:0000256" key="1">
    <source>
        <dbReference type="SAM" id="MobiDB-lite"/>
    </source>
</evidence>